<accession>A0A9P7GMV0</accession>
<protein>
    <submittedName>
        <fullName evidence="1">Uncharacterized protein</fullName>
    </submittedName>
</protein>
<dbReference type="Proteomes" id="UP000717328">
    <property type="component" value="Unassembled WGS sequence"/>
</dbReference>
<keyword evidence="2" id="KW-1185">Reference proteome</keyword>
<reference evidence="1" key="1">
    <citation type="submission" date="2021-02" db="EMBL/GenBank/DDBJ databases">
        <authorList>
            <person name="Nieuwenhuis M."/>
            <person name="Van De Peppel L.J.J."/>
        </authorList>
    </citation>
    <scope>NUCLEOTIDE SEQUENCE</scope>
    <source>
        <strain evidence="1">D49</strain>
    </source>
</reference>
<sequence length="202" mass="22497">MSGEYTHIKGYVVSKLENIDLNAPLTTPPGSDVDCVVMELNKVKKLFEKIPFEQQTWDLSPAIQGTSPVLVAGLYYVEGEPEPELPLKLTESFDPETPPVKLRYVVSEQENVDLNAPATTPPGSDVDRIAMLLDKIGDQFETIPFQQRTWDIRPAIQGTSPVIVTGLCYVEGEPEPELPSNLTESFDPETPFVKLRLWAQPE</sequence>
<comment type="caution">
    <text evidence="1">The sequence shown here is derived from an EMBL/GenBank/DDBJ whole genome shotgun (WGS) entry which is preliminary data.</text>
</comment>
<dbReference type="AlphaFoldDB" id="A0A9P7GMV0"/>
<gene>
    <name evidence="1" type="ORF">H0H81_002756</name>
</gene>
<dbReference type="EMBL" id="JABCKI010000082">
    <property type="protein sequence ID" value="KAG5653003.1"/>
    <property type="molecule type" value="Genomic_DNA"/>
</dbReference>
<organism evidence="1 2">
    <name type="scientific">Sphagnurus paluster</name>
    <dbReference type="NCBI Taxonomy" id="117069"/>
    <lineage>
        <taxon>Eukaryota</taxon>
        <taxon>Fungi</taxon>
        <taxon>Dikarya</taxon>
        <taxon>Basidiomycota</taxon>
        <taxon>Agaricomycotina</taxon>
        <taxon>Agaricomycetes</taxon>
        <taxon>Agaricomycetidae</taxon>
        <taxon>Agaricales</taxon>
        <taxon>Tricholomatineae</taxon>
        <taxon>Lyophyllaceae</taxon>
        <taxon>Sphagnurus</taxon>
    </lineage>
</organism>
<proteinExistence type="predicted"/>
<evidence type="ECO:0000313" key="1">
    <source>
        <dbReference type="EMBL" id="KAG5653003.1"/>
    </source>
</evidence>
<evidence type="ECO:0000313" key="2">
    <source>
        <dbReference type="Proteomes" id="UP000717328"/>
    </source>
</evidence>
<name>A0A9P7GMV0_9AGAR</name>
<reference evidence="1" key="2">
    <citation type="submission" date="2021-10" db="EMBL/GenBank/DDBJ databases">
        <title>Phylogenomics reveals ancestral predisposition of the termite-cultivated fungus Termitomyces towards a domesticated lifestyle.</title>
        <authorList>
            <person name="Auxier B."/>
            <person name="Grum-Grzhimaylo A."/>
            <person name="Cardenas M.E."/>
            <person name="Lodge J.D."/>
            <person name="Laessoe T."/>
            <person name="Pedersen O."/>
            <person name="Smith M.E."/>
            <person name="Kuyper T.W."/>
            <person name="Franco-Molano E.A."/>
            <person name="Baroni T.J."/>
            <person name="Aanen D.K."/>
        </authorList>
    </citation>
    <scope>NUCLEOTIDE SEQUENCE</scope>
    <source>
        <strain evidence="1">D49</strain>
    </source>
</reference>